<dbReference type="EMBL" id="JABFAF010000003">
    <property type="protein sequence ID" value="MBA0851570.1"/>
    <property type="molecule type" value="Genomic_DNA"/>
</dbReference>
<accession>A0A7J9KYN3</accession>
<proteinExistence type="predicted"/>
<sequence>METQDTHIPSSMRRVYNHTGGRAITAQVTSGWVDSDGLSFLYRLESCMRPTVEPWAELCGTTEGALRYTTPFRSTTESGENSSMHPVQILGESQHMARRGVIDSLRYDGDKQIRSSSKAILIDLRERTEDGWEKFHEQYINIWEHKYDILLNCEQIIARELAVDPSIQGLEQVPKWVHHRHQHNKRHYCLHHILVSMARLILVQIQIEGKVQKLTIVGATTKEKRQSTSNGVLRGW</sequence>
<organism evidence="1 2">
    <name type="scientific">Gossypium schwendimanii</name>
    <name type="common">Cotton</name>
    <dbReference type="NCBI Taxonomy" id="34291"/>
    <lineage>
        <taxon>Eukaryota</taxon>
        <taxon>Viridiplantae</taxon>
        <taxon>Streptophyta</taxon>
        <taxon>Embryophyta</taxon>
        <taxon>Tracheophyta</taxon>
        <taxon>Spermatophyta</taxon>
        <taxon>Magnoliopsida</taxon>
        <taxon>eudicotyledons</taxon>
        <taxon>Gunneridae</taxon>
        <taxon>Pentapetalae</taxon>
        <taxon>rosids</taxon>
        <taxon>malvids</taxon>
        <taxon>Malvales</taxon>
        <taxon>Malvaceae</taxon>
        <taxon>Malvoideae</taxon>
        <taxon>Gossypium</taxon>
    </lineage>
</organism>
<comment type="caution">
    <text evidence="1">The sequence shown here is derived from an EMBL/GenBank/DDBJ whole genome shotgun (WGS) entry which is preliminary data.</text>
</comment>
<evidence type="ECO:0000313" key="2">
    <source>
        <dbReference type="Proteomes" id="UP000593576"/>
    </source>
</evidence>
<dbReference type="OrthoDB" id="10641506at2759"/>
<reference evidence="1 2" key="1">
    <citation type="journal article" date="2019" name="Genome Biol. Evol.">
        <title>Insights into the evolution of the New World diploid cottons (Gossypium, subgenus Houzingenia) based on genome sequencing.</title>
        <authorList>
            <person name="Grover C.E."/>
            <person name="Arick M.A. 2nd"/>
            <person name="Thrash A."/>
            <person name="Conover J.L."/>
            <person name="Sanders W.S."/>
            <person name="Peterson D.G."/>
            <person name="Frelichowski J.E."/>
            <person name="Scheffler J.A."/>
            <person name="Scheffler B.E."/>
            <person name="Wendel J.F."/>
        </authorList>
    </citation>
    <scope>NUCLEOTIDE SEQUENCE [LARGE SCALE GENOMIC DNA]</scope>
    <source>
        <strain evidence="1">1</strain>
        <tissue evidence="1">Leaf</tissue>
    </source>
</reference>
<protein>
    <submittedName>
        <fullName evidence="1">Uncharacterized protein</fullName>
    </submittedName>
</protein>
<dbReference type="Proteomes" id="UP000593576">
    <property type="component" value="Unassembled WGS sequence"/>
</dbReference>
<evidence type="ECO:0000313" key="1">
    <source>
        <dbReference type="EMBL" id="MBA0851570.1"/>
    </source>
</evidence>
<name>A0A7J9KYN3_GOSSC</name>
<dbReference type="AlphaFoldDB" id="A0A7J9KYN3"/>
<gene>
    <name evidence="1" type="ORF">Goshw_022380</name>
</gene>
<keyword evidence="2" id="KW-1185">Reference proteome</keyword>